<keyword evidence="1" id="KW-0472">Membrane</keyword>
<dbReference type="Proteomes" id="UP000779508">
    <property type="component" value="Unassembled WGS sequence"/>
</dbReference>
<keyword evidence="1" id="KW-0812">Transmembrane</keyword>
<feature type="transmembrane region" description="Helical" evidence="1">
    <location>
        <begin position="20"/>
        <end position="41"/>
    </location>
</feature>
<reference evidence="2 3" key="1">
    <citation type="submission" date="2021-06" db="EMBL/GenBank/DDBJ databases">
        <authorList>
            <person name="Sun Q."/>
            <person name="Li D."/>
        </authorList>
    </citation>
    <scope>NUCLEOTIDE SEQUENCE [LARGE SCALE GENOMIC DNA]</scope>
    <source>
        <strain evidence="2 3">MSJ-5</strain>
    </source>
</reference>
<evidence type="ECO:0000313" key="2">
    <source>
        <dbReference type="EMBL" id="MBU5675468.1"/>
    </source>
</evidence>
<comment type="caution">
    <text evidence="2">The sequence shown here is derived from an EMBL/GenBank/DDBJ whole genome shotgun (WGS) entry which is preliminary data.</text>
</comment>
<evidence type="ECO:0000256" key="1">
    <source>
        <dbReference type="SAM" id="Phobius"/>
    </source>
</evidence>
<dbReference type="EMBL" id="JAHLQK010000001">
    <property type="protein sequence ID" value="MBU5675468.1"/>
    <property type="molecule type" value="Genomic_DNA"/>
</dbReference>
<keyword evidence="1" id="KW-1133">Transmembrane helix</keyword>
<dbReference type="RefSeq" id="WP_216414948.1">
    <property type="nucleotide sequence ID" value="NZ_JAHLQK010000001.1"/>
</dbReference>
<accession>A0ABS6FZG5</accession>
<name>A0ABS6FZG5_9FIRM</name>
<sequence>MSNINGEYSALDEVMYYYHYNFYAYYFLLSIVLINCIKVIMDYIHIVEVKRLEQWNSI</sequence>
<gene>
    <name evidence="2" type="ORF">KQI88_03445</name>
</gene>
<evidence type="ECO:0000313" key="3">
    <source>
        <dbReference type="Proteomes" id="UP000779508"/>
    </source>
</evidence>
<protein>
    <submittedName>
        <fullName evidence="2">Uncharacterized protein</fullName>
    </submittedName>
</protein>
<proteinExistence type="predicted"/>
<keyword evidence="3" id="KW-1185">Reference proteome</keyword>
<organism evidence="2 3">
    <name type="scientific">Alkaliphilus flagellatus</name>
    <dbReference type="NCBI Taxonomy" id="2841507"/>
    <lineage>
        <taxon>Bacteria</taxon>
        <taxon>Bacillati</taxon>
        <taxon>Bacillota</taxon>
        <taxon>Clostridia</taxon>
        <taxon>Peptostreptococcales</taxon>
        <taxon>Natronincolaceae</taxon>
        <taxon>Alkaliphilus</taxon>
    </lineage>
</organism>